<evidence type="ECO:0000313" key="5">
    <source>
        <dbReference type="Proteomes" id="UP000219285"/>
    </source>
</evidence>
<reference evidence="4 5" key="2">
    <citation type="submission" date="2020-04" db="EMBL/GenBank/DDBJ databases">
        <title>Complete genome sequence of Alteromonas pelagimontana 5.12T.</title>
        <authorList>
            <person name="Sinha R.K."/>
            <person name="Krishnan K.P."/>
            <person name="Kurian J.P."/>
        </authorList>
    </citation>
    <scope>NUCLEOTIDE SEQUENCE [LARGE SCALE GENOMIC DNA]</scope>
    <source>
        <strain evidence="4 5">5.12</strain>
    </source>
</reference>
<dbReference type="InterPro" id="IPR001608">
    <property type="entry name" value="Ala_racemase_N"/>
</dbReference>
<gene>
    <name evidence="4" type="ORF">CA267_016170</name>
</gene>
<keyword evidence="2" id="KW-0456">Lyase</keyword>
<dbReference type="PANTHER" id="PTHR28004:SF2">
    <property type="entry name" value="D-SERINE DEHYDRATASE"/>
    <property type="match status" value="1"/>
</dbReference>
<dbReference type="AlphaFoldDB" id="A0A6M4MGU1"/>
<dbReference type="SUPFAM" id="SSF51419">
    <property type="entry name" value="PLP-binding barrel"/>
    <property type="match status" value="1"/>
</dbReference>
<dbReference type="SMART" id="SM01119">
    <property type="entry name" value="D-ser_dehydrat"/>
    <property type="match status" value="1"/>
</dbReference>
<dbReference type="InterPro" id="IPR051466">
    <property type="entry name" value="D-amino_acid_metab_enzyme"/>
</dbReference>
<evidence type="ECO:0000313" key="4">
    <source>
        <dbReference type="EMBL" id="QJR82177.1"/>
    </source>
</evidence>
<comment type="similarity">
    <text evidence="1">Belongs to the DSD1 family.</text>
</comment>
<organism evidence="4 5">
    <name type="scientific">Alteromonas pelagimontana</name>
    <dbReference type="NCBI Taxonomy" id="1858656"/>
    <lineage>
        <taxon>Bacteria</taxon>
        <taxon>Pseudomonadati</taxon>
        <taxon>Pseudomonadota</taxon>
        <taxon>Gammaproteobacteria</taxon>
        <taxon>Alteromonadales</taxon>
        <taxon>Alteromonadaceae</taxon>
        <taxon>Alteromonas/Salinimonas group</taxon>
        <taxon>Alteromonas</taxon>
    </lineage>
</organism>
<dbReference type="InterPro" id="IPR042208">
    <property type="entry name" value="D-ser_dehydrat-like_sf"/>
</dbReference>
<accession>A0A6M4MGU1</accession>
<proteinExistence type="inferred from homology"/>
<dbReference type="Pfam" id="PF14031">
    <property type="entry name" value="D-ser_dehydrat"/>
    <property type="match status" value="1"/>
</dbReference>
<dbReference type="Pfam" id="PF01168">
    <property type="entry name" value="Ala_racemase_N"/>
    <property type="match status" value="1"/>
</dbReference>
<reference evidence="5" key="1">
    <citation type="submission" date="2014-12" db="EMBL/GenBank/DDBJ databases">
        <title>Complete genome sequence of a multi-drug resistant Klebsiella pneumoniae.</title>
        <authorList>
            <person name="Hua X."/>
            <person name="Chen Q."/>
            <person name="Li X."/>
            <person name="Feng Y."/>
            <person name="Ruan Z."/>
            <person name="Yu Y."/>
        </authorList>
    </citation>
    <scope>NUCLEOTIDE SEQUENCE [LARGE SCALE GENOMIC DNA]</scope>
    <source>
        <strain evidence="5">5.12</strain>
    </source>
</reference>
<dbReference type="Gene3D" id="3.20.20.10">
    <property type="entry name" value="Alanine racemase"/>
    <property type="match status" value="1"/>
</dbReference>
<feature type="domain" description="D-serine dehydratase-like" evidence="3">
    <location>
        <begin position="255"/>
        <end position="362"/>
    </location>
</feature>
<dbReference type="KEGG" id="apel:CA267_016170"/>
<keyword evidence="5" id="KW-1185">Reference proteome</keyword>
<evidence type="ECO:0000256" key="2">
    <source>
        <dbReference type="ARBA" id="ARBA00023239"/>
    </source>
</evidence>
<dbReference type="RefSeq" id="WP_075609829.1">
    <property type="nucleotide sequence ID" value="NZ_CP052766.1"/>
</dbReference>
<dbReference type="EMBL" id="CP052766">
    <property type="protein sequence ID" value="QJR82177.1"/>
    <property type="molecule type" value="Genomic_DNA"/>
</dbReference>
<name>A0A6M4MGU1_9ALTE</name>
<evidence type="ECO:0000256" key="1">
    <source>
        <dbReference type="ARBA" id="ARBA00005323"/>
    </source>
</evidence>
<evidence type="ECO:0000259" key="3">
    <source>
        <dbReference type="SMART" id="SM01119"/>
    </source>
</evidence>
<dbReference type="InterPro" id="IPR026956">
    <property type="entry name" value="D-ser_dehydrat-like_dom"/>
</dbReference>
<dbReference type="Gene3D" id="2.40.37.20">
    <property type="entry name" value="D-serine dehydratase-like domain"/>
    <property type="match status" value="1"/>
</dbReference>
<dbReference type="PANTHER" id="PTHR28004">
    <property type="entry name" value="ZGC:162816-RELATED"/>
    <property type="match status" value="1"/>
</dbReference>
<dbReference type="GO" id="GO:0008721">
    <property type="term" value="F:D-serine ammonia-lyase activity"/>
    <property type="evidence" value="ECO:0007669"/>
    <property type="project" value="TreeGrafter"/>
</dbReference>
<dbReference type="GO" id="GO:0036088">
    <property type="term" value="P:D-serine catabolic process"/>
    <property type="evidence" value="ECO:0007669"/>
    <property type="project" value="TreeGrafter"/>
</dbReference>
<sequence>MTLLASLITPACIIDESKLRANAKRMQEKCARENLILRPHVKTLKSLQAAEIYAPAPSPITVSTLAEARYFASAGYSDILYAVGISPNKVKAINELLSADVGLTVIVDSMAGAKALTEVAPQLDGSLRVAVEVDVDNQRAGINPNASTLVEIARLLSDTRKLQFKGLMAHAGASYQCFSQEAKDKMAQQECEQINVAVASLAKAGISCEMVSVGSTPTALADISHEGITELRAGVYATFDCVMAGINLCEYTDIALSVLTSVIGHQQEKGWVLIDAGWMALSRDKGTTGQKKDCGYGLVCDIHGNLLPGWYVSQTNQEHGVIAHVDGRSPMEDVFSYGSMLRILPIHACATASQFAQYHVTRDNHSVSAQWSRIHGW</sequence>
<dbReference type="Proteomes" id="UP000219285">
    <property type="component" value="Chromosome"/>
</dbReference>
<dbReference type="InterPro" id="IPR029066">
    <property type="entry name" value="PLP-binding_barrel"/>
</dbReference>
<protein>
    <submittedName>
        <fullName evidence="4">DSD1 family PLP-dependent enzyme</fullName>
    </submittedName>
</protein>